<accession>A0A6J7VK62</accession>
<keyword evidence="2" id="KW-0378">Hydrolase</keyword>
<name>A0A6J7VK62_9CAUD</name>
<evidence type="ECO:0000259" key="1">
    <source>
        <dbReference type="PROSITE" id="PS51192"/>
    </source>
</evidence>
<dbReference type="GO" id="GO:0005524">
    <property type="term" value="F:ATP binding"/>
    <property type="evidence" value="ECO:0007669"/>
    <property type="project" value="InterPro"/>
</dbReference>
<dbReference type="PROSITE" id="PS51192">
    <property type="entry name" value="HELICASE_ATP_BIND_1"/>
    <property type="match status" value="1"/>
</dbReference>
<dbReference type="PANTHER" id="PTHR10799">
    <property type="entry name" value="SNF2/RAD54 HELICASE FAMILY"/>
    <property type="match status" value="1"/>
</dbReference>
<dbReference type="Pfam" id="PF00176">
    <property type="entry name" value="SNF2-rel_dom"/>
    <property type="match status" value="1"/>
</dbReference>
<keyword evidence="2" id="KW-0547">Nucleotide-binding</keyword>
<dbReference type="InterPro" id="IPR027417">
    <property type="entry name" value="P-loop_NTPase"/>
</dbReference>
<dbReference type="Gene3D" id="3.40.50.10810">
    <property type="entry name" value="Tandem AAA-ATPase domain"/>
    <property type="match status" value="1"/>
</dbReference>
<dbReference type="EMBL" id="LR798191">
    <property type="protein sequence ID" value="CAB5079540.1"/>
    <property type="molecule type" value="Genomic_DNA"/>
</dbReference>
<reference evidence="2" key="1">
    <citation type="submission" date="2020-05" db="EMBL/GenBank/DDBJ databases">
        <authorList>
            <person name="Chiriac C."/>
            <person name="Salcher M."/>
            <person name="Ghai R."/>
            <person name="Kavagutti S V."/>
        </authorList>
    </citation>
    <scope>NUCLEOTIDE SEQUENCE</scope>
</reference>
<gene>
    <name evidence="2" type="ORF">UFOVP143_17</name>
</gene>
<proteinExistence type="predicted"/>
<protein>
    <submittedName>
        <fullName evidence="2">HepA Superfamily II DNA/RNA helicases, SNF2 family</fullName>
    </submittedName>
</protein>
<keyword evidence="2" id="KW-0067">ATP-binding</keyword>
<organism evidence="2">
    <name type="scientific">uncultured Caudovirales phage</name>
    <dbReference type="NCBI Taxonomy" id="2100421"/>
    <lineage>
        <taxon>Viruses</taxon>
        <taxon>Duplodnaviria</taxon>
        <taxon>Heunggongvirae</taxon>
        <taxon>Uroviricota</taxon>
        <taxon>Caudoviricetes</taxon>
        <taxon>Peduoviridae</taxon>
        <taxon>Maltschvirus</taxon>
        <taxon>Maltschvirus maltsch</taxon>
    </lineage>
</organism>
<dbReference type="GO" id="GO:0004386">
    <property type="term" value="F:helicase activity"/>
    <property type="evidence" value="ECO:0007669"/>
    <property type="project" value="UniProtKB-KW"/>
</dbReference>
<keyword evidence="2" id="KW-0347">Helicase</keyword>
<sequence>MKFTPKIYQQQAIERILLQERVGLWAGMGLGKTSATLTAIDILQAVEPGPVLVLAPLRVARNTWPDEAKKWDHLQHMRIQPIVGDPKQRRAALSKVAEVYTMNYDNLPWLAEHFGESWPFATIVADESTRLKSFRLQQGGKRAGALRKIAHTQVKRFIELTGTPSPNGMIDLWGQLWFLDKGKRLGKSFSAFSQRWFRQIPNGSDYPTLEIMKHSQREIEAAVADLCISIDPKDYFDLKEPIVTMVPVTLPEKAREAYDEMHKEMVAELNGHQVEAFSAAAKTMKLLQLANGAIYTDDKGSWTEAHKEKLEALASVIEEAAGAPVLVAYHFKSDLARLKKAFPYGREFDTNPKTLRDWNAGKIELMFVHPASAGHGLSMQDGGNILAFFCLNWNLEEHQQIIERIGPVRQAQAGHDRPVFLYYIIATDTVEELMLERLKTKRSVQDLLLEATKR</sequence>
<evidence type="ECO:0000313" key="2">
    <source>
        <dbReference type="EMBL" id="CAB5079540.1"/>
    </source>
</evidence>
<dbReference type="InterPro" id="IPR000330">
    <property type="entry name" value="SNF2_N"/>
</dbReference>
<dbReference type="InterPro" id="IPR038718">
    <property type="entry name" value="SNF2-like_sf"/>
</dbReference>
<dbReference type="InterPro" id="IPR014001">
    <property type="entry name" value="Helicase_ATP-bd"/>
</dbReference>
<dbReference type="Gene3D" id="3.40.50.300">
    <property type="entry name" value="P-loop containing nucleotide triphosphate hydrolases"/>
    <property type="match status" value="1"/>
</dbReference>
<feature type="domain" description="Helicase ATP-binding" evidence="1">
    <location>
        <begin position="13"/>
        <end position="182"/>
    </location>
</feature>
<dbReference type="SUPFAM" id="SSF52540">
    <property type="entry name" value="P-loop containing nucleoside triphosphate hydrolases"/>
    <property type="match status" value="2"/>
</dbReference>
<dbReference type="SMART" id="SM00487">
    <property type="entry name" value="DEXDc"/>
    <property type="match status" value="1"/>
</dbReference>